<proteinExistence type="predicted"/>
<reference evidence="1" key="1">
    <citation type="submission" date="2018-05" db="EMBL/GenBank/DDBJ databases">
        <authorList>
            <person name="Lanie J.A."/>
            <person name="Ng W.-L."/>
            <person name="Kazmierczak K.M."/>
            <person name="Andrzejewski T.M."/>
            <person name="Davidsen T.M."/>
            <person name="Wayne K.J."/>
            <person name="Tettelin H."/>
            <person name="Glass J.I."/>
            <person name="Rusch D."/>
            <person name="Podicherti R."/>
            <person name="Tsui H.-C.T."/>
            <person name="Winkler M.E."/>
        </authorList>
    </citation>
    <scope>NUCLEOTIDE SEQUENCE</scope>
</reference>
<feature type="non-terminal residue" evidence="1">
    <location>
        <position position="1"/>
    </location>
</feature>
<protein>
    <submittedName>
        <fullName evidence="1">Uncharacterized protein</fullName>
    </submittedName>
</protein>
<accession>A0A382UMP7</accession>
<evidence type="ECO:0000313" key="1">
    <source>
        <dbReference type="EMBL" id="SVD35539.1"/>
    </source>
</evidence>
<dbReference type="EMBL" id="UINC01145421">
    <property type="protein sequence ID" value="SVD35539.1"/>
    <property type="molecule type" value="Genomic_DNA"/>
</dbReference>
<gene>
    <name evidence="1" type="ORF">METZ01_LOCUS388393</name>
</gene>
<dbReference type="AlphaFoldDB" id="A0A382UMP7"/>
<name>A0A382UMP7_9ZZZZ</name>
<organism evidence="1">
    <name type="scientific">marine metagenome</name>
    <dbReference type="NCBI Taxonomy" id="408172"/>
    <lineage>
        <taxon>unclassified sequences</taxon>
        <taxon>metagenomes</taxon>
        <taxon>ecological metagenomes</taxon>
    </lineage>
</organism>
<sequence length="44" mass="5043">VIEKKECIVCGLEVIVLNCHYSCENCGFSENCHDMPHMIDNDEK</sequence>